<evidence type="ECO:0000256" key="6">
    <source>
        <dbReference type="SAM" id="SignalP"/>
    </source>
</evidence>
<proteinExistence type="predicted"/>
<dbReference type="InterPro" id="IPR011990">
    <property type="entry name" value="TPR-like_helical_dom_sf"/>
</dbReference>
<feature type="region of interest" description="Disordered" evidence="5">
    <location>
        <begin position="484"/>
        <end position="513"/>
    </location>
</feature>
<evidence type="ECO:0000259" key="7">
    <source>
        <dbReference type="PROSITE" id="PS50076"/>
    </source>
</evidence>
<dbReference type="Gene3D" id="1.25.40.10">
    <property type="entry name" value="Tetratricopeptide repeat domain"/>
    <property type="match status" value="1"/>
</dbReference>
<evidence type="ECO:0000313" key="8">
    <source>
        <dbReference type="EMBL" id="KZS90901.1"/>
    </source>
</evidence>
<feature type="repeat" description="TPR" evidence="4">
    <location>
        <begin position="33"/>
        <end position="66"/>
    </location>
</feature>
<dbReference type="SMART" id="SM00271">
    <property type="entry name" value="DnaJ"/>
    <property type="match status" value="1"/>
</dbReference>
<evidence type="ECO:0000313" key="9">
    <source>
        <dbReference type="Proteomes" id="UP000076722"/>
    </source>
</evidence>
<dbReference type="SMART" id="SM00028">
    <property type="entry name" value="TPR"/>
    <property type="match status" value="4"/>
</dbReference>
<evidence type="ECO:0000256" key="4">
    <source>
        <dbReference type="PROSITE-ProRule" id="PRU00339"/>
    </source>
</evidence>
<dbReference type="GO" id="GO:0051087">
    <property type="term" value="F:protein-folding chaperone binding"/>
    <property type="evidence" value="ECO:0007669"/>
    <property type="project" value="TreeGrafter"/>
</dbReference>
<dbReference type="STRING" id="1314777.A0A164RUP7"/>
<dbReference type="Gene3D" id="1.10.287.110">
    <property type="entry name" value="DnaJ domain"/>
    <property type="match status" value="1"/>
</dbReference>
<dbReference type="PRINTS" id="PR00625">
    <property type="entry name" value="JDOMAIN"/>
</dbReference>
<dbReference type="GO" id="GO:0034975">
    <property type="term" value="P:protein folding in endoplasmic reticulum"/>
    <property type="evidence" value="ECO:0007669"/>
    <property type="project" value="TreeGrafter"/>
</dbReference>
<dbReference type="Pfam" id="PF13432">
    <property type="entry name" value="TPR_16"/>
    <property type="match status" value="1"/>
</dbReference>
<dbReference type="InterPro" id="IPR019734">
    <property type="entry name" value="TPR_rpt"/>
</dbReference>
<sequence length="547" mass="59993">MRLTSSLVWIISLSLSQRGIFVAADGSLDPPGLQPLVARGNAFLAAGQFNDAIKAFGEAIDLSPVDYLLYYKRATAQLSLSRHQQALDDFDKVLKLSHGHFDKALFMKAKIYAKEGKWVDARTMLKQYTTKIKGDSEAADLLFAISEAEVSFKQARSASKTKQWDTCTEKATKTLETATHNVELRHLRLDCALQKGDIEQAVADLTRITYLTSPSTSLYLRLSTLSYHLLPLTSGSVGSSPSSALQTVKQCLHRDPDSKPCASAHRVLKSLDKGFAKAESLREASDWKAIVDFLDGPSGFLKKYRDALTSSVEGLDPPLSISGKSDTASLSRLSHRLALLLRILCKSYTELSLPKEGAPYCEELLKMEGFGGDIDAHVGNGEAHLLKEEWEEAVRSFEKAFEGSGRSSRDIQSRLQKAQRLLKQSRQKDYYKVLGVARDADERTIKKAYKKAAKTAHPDKGGSEAKMAAVNEAYEVLSNPELRQRFDNGDDPNDTSNQGFGGGGNPFFAQGGGNPFMFFQNGGGSGSPFERGGGGFGEHQFRFRTHG</sequence>
<dbReference type="InterPro" id="IPR001623">
    <property type="entry name" value="DnaJ_domain"/>
</dbReference>
<accession>A0A164RUP7</accession>
<dbReference type="EMBL" id="KV419418">
    <property type="protein sequence ID" value="KZS90901.1"/>
    <property type="molecule type" value="Genomic_DNA"/>
</dbReference>
<dbReference type="GO" id="GO:0005783">
    <property type="term" value="C:endoplasmic reticulum"/>
    <property type="evidence" value="ECO:0007669"/>
    <property type="project" value="UniProtKB-SubCell"/>
</dbReference>
<keyword evidence="4" id="KW-0802">TPR repeat</keyword>
<dbReference type="PANTHER" id="PTHR44140:SF2">
    <property type="entry name" value="LD25575P"/>
    <property type="match status" value="1"/>
</dbReference>
<name>A0A164RUP7_9AGAM</name>
<organism evidence="8 9">
    <name type="scientific">Sistotremastrum niveocremeum HHB9708</name>
    <dbReference type="NCBI Taxonomy" id="1314777"/>
    <lineage>
        <taxon>Eukaryota</taxon>
        <taxon>Fungi</taxon>
        <taxon>Dikarya</taxon>
        <taxon>Basidiomycota</taxon>
        <taxon>Agaricomycotina</taxon>
        <taxon>Agaricomycetes</taxon>
        <taxon>Sistotremastrales</taxon>
        <taxon>Sistotremastraceae</taxon>
        <taxon>Sertulicium</taxon>
        <taxon>Sertulicium niveocremeum</taxon>
    </lineage>
</organism>
<gene>
    <name evidence="8" type="ORF">SISNIDRAFT_414767</name>
</gene>
<dbReference type="PROSITE" id="PS50076">
    <property type="entry name" value="DNAJ_2"/>
    <property type="match status" value="1"/>
</dbReference>
<dbReference type="Proteomes" id="UP000076722">
    <property type="component" value="Unassembled WGS sequence"/>
</dbReference>
<keyword evidence="2 6" id="KW-0732">Signal</keyword>
<dbReference type="PROSITE" id="PS50005">
    <property type="entry name" value="TPR"/>
    <property type="match status" value="1"/>
</dbReference>
<dbReference type="InterPro" id="IPR051727">
    <property type="entry name" value="DnaJ_C3_Co-chaperones"/>
</dbReference>
<dbReference type="CDD" id="cd06257">
    <property type="entry name" value="DnaJ"/>
    <property type="match status" value="1"/>
</dbReference>
<evidence type="ECO:0000256" key="5">
    <source>
        <dbReference type="SAM" id="MobiDB-lite"/>
    </source>
</evidence>
<dbReference type="AlphaFoldDB" id="A0A164RUP7"/>
<feature type="domain" description="J" evidence="7">
    <location>
        <begin position="429"/>
        <end position="490"/>
    </location>
</feature>
<reference evidence="8 9" key="1">
    <citation type="journal article" date="2016" name="Mol. Biol. Evol.">
        <title>Comparative Genomics of Early-Diverging Mushroom-Forming Fungi Provides Insights into the Origins of Lignocellulose Decay Capabilities.</title>
        <authorList>
            <person name="Nagy L.G."/>
            <person name="Riley R."/>
            <person name="Tritt A."/>
            <person name="Adam C."/>
            <person name="Daum C."/>
            <person name="Floudas D."/>
            <person name="Sun H."/>
            <person name="Yadav J.S."/>
            <person name="Pangilinan J."/>
            <person name="Larsson K.H."/>
            <person name="Matsuura K."/>
            <person name="Barry K."/>
            <person name="Labutti K."/>
            <person name="Kuo R."/>
            <person name="Ohm R.A."/>
            <person name="Bhattacharya S.S."/>
            <person name="Shirouzu T."/>
            <person name="Yoshinaga Y."/>
            <person name="Martin F.M."/>
            <person name="Grigoriev I.V."/>
            <person name="Hibbett D.S."/>
        </authorList>
    </citation>
    <scope>NUCLEOTIDE SEQUENCE [LARGE SCALE GENOMIC DNA]</scope>
    <source>
        <strain evidence="8 9">HHB9708</strain>
    </source>
</reference>
<dbReference type="PANTHER" id="PTHR44140">
    <property type="entry name" value="LD25575P"/>
    <property type="match status" value="1"/>
</dbReference>
<feature type="compositionally biased region" description="Gly residues" evidence="5">
    <location>
        <begin position="499"/>
        <end position="513"/>
    </location>
</feature>
<dbReference type="GO" id="GO:0051787">
    <property type="term" value="F:misfolded protein binding"/>
    <property type="evidence" value="ECO:0007669"/>
    <property type="project" value="TreeGrafter"/>
</dbReference>
<dbReference type="Pfam" id="PF00226">
    <property type="entry name" value="DnaJ"/>
    <property type="match status" value="1"/>
</dbReference>
<dbReference type="InterPro" id="IPR036869">
    <property type="entry name" value="J_dom_sf"/>
</dbReference>
<feature type="chain" id="PRO_5007852972" evidence="6">
    <location>
        <begin position="17"/>
        <end position="547"/>
    </location>
</feature>
<dbReference type="OrthoDB" id="1726119at2759"/>
<dbReference type="Pfam" id="PF13174">
    <property type="entry name" value="TPR_6"/>
    <property type="match status" value="1"/>
</dbReference>
<evidence type="ECO:0000256" key="1">
    <source>
        <dbReference type="ARBA" id="ARBA00004240"/>
    </source>
</evidence>
<feature type="signal peptide" evidence="6">
    <location>
        <begin position="1"/>
        <end position="16"/>
    </location>
</feature>
<dbReference type="SUPFAM" id="SSF48452">
    <property type="entry name" value="TPR-like"/>
    <property type="match status" value="2"/>
</dbReference>
<evidence type="ECO:0000256" key="3">
    <source>
        <dbReference type="ARBA" id="ARBA00022824"/>
    </source>
</evidence>
<protein>
    <submittedName>
        <fullName evidence="8">TPR-like protein</fullName>
    </submittedName>
</protein>
<keyword evidence="9" id="KW-1185">Reference proteome</keyword>
<keyword evidence="3" id="KW-0256">Endoplasmic reticulum</keyword>
<dbReference type="SUPFAM" id="SSF46565">
    <property type="entry name" value="Chaperone J-domain"/>
    <property type="match status" value="1"/>
</dbReference>
<comment type="subcellular location">
    <subcellularLocation>
        <location evidence="1">Endoplasmic reticulum</location>
    </subcellularLocation>
</comment>
<evidence type="ECO:0000256" key="2">
    <source>
        <dbReference type="ARBA" id="ARBA00022729"/>
    </source>
</evidence>